<protein>
    <submittedName>
        <fullName evidence="1">Uncharacterized protein</fullName>
    </submittedName>
</protein>
<dbReference type="Proteomes" id="UP000178419">
    <property type="component" value="Unassembled WGS sequence"/>
</dbReference>
<evidence type="ECO:0000313" key="1">
    <source>
        <dbReference type="EMBL" id="OGM20978.1"/>
    </source>
</evidence>
<gene>
    <name evidence="1" type="ORF">A2714_02255</name>
</gene>
<evidence type="ECO:0000313" key="2">
    <source>
        <dbReference type="Proteomes" id="UP000178419"/>
    </source>
</evidence>
<sequence length="78" mass="8470">MTIAESVEAKARSVAVDKKVVEGTFPNPNCSAEETTPLLGPPGFFAAWRHLSDLHPGWDSEDLWLAAENMSGETPDED</sequence>
<dbReference type="EMBL" id="MGGE01000030">
    <property type="protein sequence ID" value="OGM20978.1"/>
    <property type="molecule type" value="Genomic_DNA"/>
</dbReference>
<comment type="caution">
    <text evidence="1">The sequence shown here is derived from an EMBL/GenBank/DDBJ whole genome shotgun (WGS) entry which is preliminary data.</text>
</comment>
<proteinExistence type="predicted"/>
<organism evidence="1 2">
    <name type="scientific">Candidatus Woesebacteria bacterium RIFCSPHIGHO2_01_FULL_38_9</name>
    <dbReference type="NCBI Taxonomy" id="1802492"/>
    <lineage>
        <taxon>Bacteria</taxon>
        <taxon>Candidatus Woeseibacteriota</taxon>
    </lineage>
</organism>
<dbReference type="AlphaFoldDB" id="A0A1F7Y2S1"/>
<accession>A0A1F7Y2S1</accession>
<reference evidence="1 2" key="1">
    <citation type="journal article" date="2016" name="Nat. Commun.">
        <title>Thousands of microbial genomes shed light on interconnected biogeochemical processes in an aquifer system.</title>
        <authorList>
            <person name="Anantharaman K."/>
            <person name="Brown C.T."/>
            <person name="Hug L.A."/>
            <person name="Sharon I."/>
            <person name="Castelle C.J."/>
            <person name="Probst A.J."/>
            <person name="Thomas B.C."/>
            <person name="Singh A."/>
            <person name="Wilkins M.J."/>
            <person name="Karaoz U."/>
            <person name="Brodie E.L."/>
            <person name="Williams K.H."/>
            <person name="Hubbard S.S."/>
            <person name="Banfield J.F."/>
        </authorList>
    </citation>
    <scope>NUCLEOTIDE SEQUENCE [LARGE SCALE GENOMIC DNA]</scope>
</reference>
<name>A0A1F7Y2S1_9BACT</name>